<accession>Q68VW4</accession>
<protein>
    <submittedName>
        <fullName evidence="1">Uncharacterized protein</fullName>
    </submittedName>
</protein>
<dbReference type="AlphaFoldDB" id="Q68VW4"/>
<sequence>MLVVFIIYNKLQSSRKFIAVKIFYMISYETKEFSIYLTHYIDN</sequence>
<gene>
    <name evidence="1" type="ordered locus">RT0772</name>
</gene>
<reference evidence="1 2" key="1">
    <citation type="journal article" date="2004" name="J. Bacteriol.">
        <title>Complete genome sequence of Rickettsia typhi and comparison with sequences of other Rickettsiae.</title>
        <authorList>
            <person name="McLeod M.P."/>
            <person name="Qin X."/>
            <person name="Karpathy S.E."/>
            <person name="Gioia J."/>
            <person name="Highlander S.K."/>
            <person name="Fox G.E."/>
            <person name="McNeill T.Z."/>
            <person name="Jiang H."/>
            <person name="Muzny D."/>
            <person name="Jacob L.S."/>
            <person name="Hawes A.C."/>
            <person name="Sodergren E."/>
            <person name="Gill R."/>
            <person name="Hume J."/>
            <person name="Morgan M."/>
            <person name="Fan G."/>
            <person name="Amin A.G."/>
            <person name="Gibbs R.A."/>
            <person name="Hong C."/>
            <person name="Yu X.-J."/>
            <person name="Walker D.H."/>
            <person name="Weinstock G.M."/>
        </authorList>
    </citation>
    <scope>NUCLEOTIDE SEQUENCE [LARGE SCALE GENOMIC DNA]</scope>
    <source>
        <strain evidence="2">ATCC VR-144 / Wilmington</strain>
    </source>
</reference>
<name>Q68VW4_RICTY</name>
<evidence type="ECO:0000313" key="1">
    <source>
        <dbReference type="EMBL" id="AAU04228.1"/>
    </source>
</evidence>
<dbReference type="EMBL" id="AE017197">
    <property type="protein sequence ID" value="AAU04228.1"/>
    <property type="molecule type" value="Genomic_DNA"/>
</dbReference>
<evidence type="ECO:0000313" key="2">
    <source>
        <dbReference type="Proteomes" id="UP000000604"/>
    </source>
</evidence>
<proteinExistence type="predicted"/>
<organism evidence="1 2">
    <name type="scientific">Rickettsia typhi (strain ATCC VR-144 / Wilmington)</name>
    <dbReference type="NCBI Taxonomy" id="257363"/>
    <lineage>
        <taxon>Bacteria</taxon>
        <taxon>Pseudomonadati</taxon>
        <taxon>Pseudomonadota</taxon>
        <taxon>Alphaproteobacteria</taxon>
        <taxon>Rickettsiales</taxon>
        <taxon>Rickettsiaceae</taxon>
        <taxon>Rickettsieae</taxon>
        <taxon>Rickettsia</taxon>
        <taxon>typhus group</taxon>
    </lineage>
</organism>
<dbReference type="KEGG" id="rty:RT0772"/>
<dbReference type="Proteomes" id="UP000000604">
    <property type="component" value="Chromosome"/>
</dbReference>
<dbReference type="HOGENOM" id="CLU_3238963_0_0_5"/>